<comment type="caution">
    <text evidence="7">The sequence shown here is derived from an EMBL/GenBank/DDBJ whole genome shotgun (WGS) entry which is preliminary data.</text>
</comment>
<keyword evidence="1" id="KW-0479">Metal-binding</keyword>
<dbReference type="PROSITE" id="PS00028">
    <property type="entry name" value="ZINC_FINGER_C2H2_1"/>
    <property type="match status" value="5"/>
</dbReference>
<dbReference type="EMBL" id="JABFTP020000083">
    <property type="protein sequence ID" value="KAL3276162.1"/>
    <property type="molecule type" value="Genomic_DNA"/>
</dbReference>
<evidence type="ECO:0000256" key="4">
    <source>
        <dbReference type="ARBA" id="ARBA00022833"/>
    </source>
</evidence>
<protein>
    <recommendedName>
        <fullName evidence="6">C2H2-type domain-containing protein</fullName>
    </recommendedName>
</protein>
<dbReference type="PROSITE" id="PS50157">
    <property type="entry name" value="ZINC_FINGER_C2H2_2"/>
    <property type="match status" value="5"/>
</dbReference>
<dbReference type="PANTHER" id="PTHR24379">
    <property type="entry name" value="KRAB AND ZINC FINGER DOMAIN-CONTAINING"/>
    <property type="match status" value="1"/>
</dbReference>
<organism evidence="7 8">
    <name type="scientific">Cryptolaemus montrouzieri</name>
    <dbReference type="NCBI Taxonomy" id="559131"/>
    <lineage>
        <taxon>Eukaryota</taxon>
        <taxon>Metazoa</taxon>
        <taxon>Ecdysozoa</taxon>
        <taxon>Arthropoda</taxon>
        <taxon>Hexapoda</taxon>
        <taxon>Insecta</taxon>
        <taxon>Pterygota</taxon>
        <taxon>Neoptera</taxon>
        <taxon>Endopterygota</taxon>
        <taxon>Coleoptera</taxon>
        <taxon>Polyphaga</taxon>
        <taxon>Cucujiformia</taxon>
        <taxon>Coccinelloidea</taxon>
        <taxon>Coccinellidae</taxon>
        <taxon>Scymninae</taxon>
        <taxon>Scymnini</taxon>
        <taxon>Cryptolaemus</taxon>
    </lineage>
</organism>
<feature type="domain" description="C2H2-type" evidence="6">
    <location>
        <begin position="371"/>
        <end position="398"/>
    </location>
</feature>
<dbReference type="Pfam" id="PF00096">
    <property type="entry name" value="zf-C2H2"/>
    <property type="match status" value="3"/>
</dbReference>
<keyword evidence="2" id="KW-0677">Repeat</keyword>
<evidence type="ECO:0000256" key="3">
    <source>
        <dbReference type="ARBA" id="ARBA00022771"/>
    </source>
</evidence>
<dbReference type="InterPro" id="IPR013087">
    <property type="entry name" value="Znf_C2H2_type"/>
</dbReference>
<dbReference type="PANTHER" id="PTHR24379:SF127">
    <property type="entry name" value="BLOODY FINGERS-RELATED"/>
    <property type="match status" value="1"/>
</dbReference>
<dbReference type="InterPro" id="IPR036236">
    <property type="entry name" value="Znf_C2H2_sf"/>
</dbReference>
<name>A0ABD2NCE9_9CUCU</name>
<evidence type="ECO:0000313" key="7">
    <source>
        <dbReference type="EMBL" id="KAL3276162.1"/>
    </source>
</evidence>
<keyword evidence="8" id="KW-1185">Reference proteome</keyword>
<dbReference type="GO" id="GO:0006355">
    <property type="term" value="P:regulation of DNA-templated transcription"/>
    <property type="evidence" value="ECO:0007669"/>
    <property type="project" value="UniProtKB-ARBA"/>
</dbReference>
<evidence type="ECO:0000256" key="1">
    <source>
        <dbReference type="ARBA" id="ARBA00022723"/>
    </source>
</evidence>
<dbReference type="Gene3D" id="3.30.160.60">
    <property type="entry name" value="Classic Zinc Finger"/>
    <property type="match status" value="3"/>
</dbReference>
<sequence>MINPGCTPDLEGKFDNCVDSRSELYQKCLYENIYSENNYSNINPGNNKEYEIPNSYYEYCEDYSGLNNYLGLSSTSLVNASEFDALGQQSDGSNEESDIIVEESDEEITDFSEDHEKKINHIYKCVVCNTMRTVVGVQFYFLTSISPVTMTSQQPVFSKLKNLIGAIRTKHNYICSECLGLLNSIDHFQSKLTDFKNELLSKFKTTCSAIGQYPIRNHRKVRRELSYRCKFCCKILSLKSYYRFHVIKHHKQKLLCEKCGTFCGSVKKFHKHTCSYSKLVLQPFACSNCRRIFRTKSKLQEHQNFCLGILPFICKTGSCGKKFTTATKLKNHIKLKHDKKFVAICSICNIGFVKMSDYKSHKTSHSTDKKFQCQKCDNSYKTLSNLNFHLKSHQKKLPFLCNICGKGFMRKEYLETHTNNHNNIKNFVCSICSKRFSSEKLGFSF</sequence>
<keyword evidence="4" id="KW-0862">Zinc</keyword>
<proteinExistence type="predicted"/>
<dbReference type="FunFam" id="3.30.160.60:FF:001397">
    <property type="entry name" value="Datilografo, isoform A"/>
    <property type="match status" value="1"/>
</dbReference>
<reference evidence="7 8" key="1">
    <citation type="journal article" date="2021" name="BMC Biol.">
        <title>Horizontally acquired antibacterial genes associated with adaptive radiation of ladybird beetles.</title>
        <authorList>
            <person name="Li H.S."/>
            <person name="Tang X.F."/>
            <person name="Huang Y.H."/>
            <person name="Xu Z.Y."/>
            <person name="Chen M.L."/>
            <person name="Du X.Y."/>
            <person name="Qiu B.Y."/>
            <person name="Chen P.T."/>
            <person name="Zhang W."/>
            <person name="Slipinski A."/>
            <person name="Escalona H.E."/>
            <person name="Waterhouse R.M."/>
            <person name="Zwick A."/>
            <person name="Pang H."/>
        </authorList>
    </citation>
    <scope>NUCLEOTIDE SEQUENCE [LARGE SCALE GENOMIC DNA]</scope>
    <source>
        <strain evidence="7">SYSU2018</strain>
    </source>
</reference>
<dbReference type="Proteomes" id="UP001516400">
    <property type="component" value="Unassembled WGS sequence"/>
</dbReference>
<feature type="domain" description="C2H2-type" evidence="6">
    <location>
        <begin position="399"/>
        <end position="426"/>
    </location>
</feature>
<feature type="domain" description="C2H2-type" evidence="6">
    <location>
        <begin position="284"/>
        <end position="311"/>
    </location>
</feature>
<dbReference type="GO" id="GO:0008270">
    <property type="term" value="F:zinc ion binding"/>
    <property type="evidence" value="ECO:0007669"/>
    <property type="project" value="UniProtKB-KW"/>
</dbReference>
<evidence type="ECO:0000256" key="2">
    <source>
        <dbReference type="ARBA" id="ARBA00022737"/>
    </source>
</evidence>
<feature type="domain" description="C2H2-type" evidence="6">
    <location>
        <begin position="312"/>
        <end position="337"/>
    </location>
</feature>
<gene>
    <name evidence="7" type="ORF">HHI36_020881</name>
</gene>
<evidence type="ECO:0000259" key="6">
    <source>
        <dbReference type="PROSITE" id="PS50157"/>
    </source>
</evidence>
<dbReference type="SMART" id="SM00355">
    <property type="entry name" value="ZnF_C2H2"/>
    <property type="match status" value="6"/>
</dbReference>
<evidence type="ECO:0000256" key="5">
    <source>
        <dbReference type="PROSITE-ProRule" id="PRU00042"/>
    </source>
</evidence>
<evidence type="ECO:0000313" key="8">
    <source>
        <dbReference type="Proteomes" id="UP001516400"/>
    </source>
</evidence>
<accession>A0ABD2NCE9</accession>
<dbReference type="SUPFAM" id="SSF57667">
    <property type="entry name" value="beta-beta-alpha zinc fingers"/>
    <property type="match status" value="3"/>
</dbReference>
<feature type="domain" description="C2H2-type" evidence="6">
    <location>
        <begin position="343"/>
        <end position="370"/>
    </location>
</feature>
<dbReference type="AlphaFoldDB" id="A0ABD2NCE9"/>
<keyword evidence="3 5" id="KW-0863">Zinc-finger</keyword>